<evidence type="ECO:0000313" key="15">
    <source>
        <dbReference type="Proteomes" id="UP001054252"/>
    </source>
</evidence>
<dbReference type="EMBL" id="BPVZ01000001">
    <property type="protein sequence ID" value="GKU85351.1"/>
    <property type="molecule type" value="Genomic_DNA"/>
</dbReference>
<comment type="caution">
    <text evidence="14">The sequence shown here is derived from an EMBL/GenBank/DDBJ whole genome shotgun (WGS) entry which is preliminary data.</text>
</comment>
<evidence type="ECO:0000256" key="5">
    <source>
        <dbReference type="ARBA" id="ARBA00022525"/>
    </source>
</evidence>
<comment type="subcellular location">
    <subcellularLocation>
        <location evidence="1">Secreted</location>
        <location evidence="1">Cell wall</location>
    </subcellularLocation>
</comment>
<keyword evidence="5" id="KW-0964">Secreted</keyword>
<protein>
    <recommendedName>
        <fullName evidence="11">Polygalacturonase</fullName>
        <ecNumber evidence="3">3.2.1.15</ecNumber>
    </recommendedName>
</protein>
<evidence type="ECO:0000256" key="3">
    <source>
        <dbReference type="ARBA" id="ARBA00012736"/>
    </source>
</evidence>
<dbReference type="GO" id="GO:0004650">
    <property type="term" value="F:polygalacturonase activity"/>
    <property type="evidence" value="ECO:0007669"/>
    <property type="project" value="UniProtKB-EC"/>
</dbReference>
<evidence type="ECO:0000256" key="9">
    <source>
        <dbReference type="ARBA" id="ARBA00034074"/>
    </source>
</evidence>
<evidence type="ECO:0000256" key="11">
    <source>
        <dbReference type="ARBA" id="ARBA00070098"/>
    </source>
</evidence>
<keyword evidence="8" id="KW-0961">Cell wall biogenesis/degradation</keyword>
<comment type="similarity">
    <text evidence="2 12">Belongs to the glycosyl hydrolase 28 family.</text>
</comment>
<dbReference type="GO" id="GO:0071555">
    <property type="term" value="P:cell wall organization"/>
    <property type="evidence" value="ECO:0007669"/>
    <property type="project" value="UniProtKB-KW"/>
</dbReference>
<evidence type="ECO:0000256" key="8">
    <source>
        <dbReference type="ARBA" id="ARBA00023316"/>
    </source>
</evidence>
<dbReference type="InterPro" id="IPR012334">
    <property type="entry name" value="Pectin_lyas_fold"/>
</dbReference>
<organism evidence="14 15">
    <name type="scientific">Rubroshorea leprosula</name>
    <dbReference type="NCBI Taxonomy" id="152421"/>
    <lineage>
        <taxon>Eukaryota</taxon>
        <taxon>Viridiplantae</taxon>
        <taxon>Streptophyta</taxon>
        <taxon>Embryophyta</taxon>
        <taxon>Tracheophyta</taxon>
        <taxon>Spermatophyta</taxon>
        <taxon>Magnoliopsida</taxon>
        <taxon>eudicotyledons</taxon>
        <taxon>Gunneridae</taxon>
        <taxon>Pentapetalae</taxon>
        <taxon>rosids</taxon>
        <taxon>malvids</taxon>
        <taxon>Malvales</taxon>
        <taxon>Dipterocarpaceae</taxon>
        <taxon>Rubroshorea</taxon>
    </lineage>
</organism>
<sequence>MKMTTTACINAAILFCLAFSRCEGRDPFNEKANVKLFNVLDFGARADRNTDSSRSFIEAFRAACDYNGNAVLVIPQGNFLTGPVTFSGPCINPAPLRVKVTGIIKAQPDVSCFAGGADESDWFTFQNIDGLIITGPGTFDGQGKYAWKYNDCKTNPNCVRMAANIKFIKVSNAIIRGIKSVNPKGFHIFISYGQNIRVVNVHLLAPARSPNTDGIHISKSDMVKISRSSIATGDDCVSMIHGCTNITIKNVTCGPGHGFSIGSLGHYDDEFDVTRIVVTNCTLSNTDNGLRIKTYKDSPPSKASGIYFQDIIMKGVKNPIIIDQEYANSDSNKPSHVRISDVHYTNIYGTTTTKVAVNLLCSQTVPCLGLHFNNVNLKYTGLLDNNVPFSSSCINARVAYVGFQSPPPCT</sequence>
<comment type="function">
    <text evidence="10">May function in the depolymerization of the pectin in its walls during pollen tube elongation, or in that of the pistil during pollination.</text>
</comment>
<keyword evidence="6 12" id="KW-0378">Hydrolase</keyword>
<dbReference type="Pfam" id="PF00295">
    <property type="entry name" value="Glyco_hydro_28"/>
    <property type="match status" value="1"/>
</dbReference>
<dbReference type="Gene3D" id="2.160.20.10">
    <property type="entry name" value="Single-stranded right-handed beta-helix, Pectin lyase-like"/>
    <property type="match status" value="1"/>
</dbReference>
<name>A0AAV5HG89_9ROSI</name>
<evidence type="ECO:0000256" key="1">
    <source>
        <dbReference type="ARBA" id="ARBA00004191"/>
    </source>
</evidence>
<dbReference type="GO" id="GO:0005975">
    <property type="term" value="P:carbohydrate metabolic process"/>
    <property type="evidence" value="ECO:0007669"/>
    <property type="project" value="InterPro"/>
</dbReference>
<accession>A0AAV5HG89</accession>
<keyword evidence="13" id="KW-0732">Signal</keyword>
<keyword evidence="15" id="KW-1185">Reference proteome</keyword>
<evidence type="ECO:0000256" key="7">
    <source>
        <dbReference type="ARBA" id="ARBA00023295"/>
    </source>
</evidence>
<feature type="signal peptide" evidence="13">
    <location>
        <begin position="1"/>
        <end position="24"/>
    </location>
</feature>
<gene>
    <name evidence="14" type="ORF">SLEP1_g31</name>
</gene>
<dbReference type="InterPro" id="IPR000743">
    <property type="entry name" value="Glyco_hydro_28"/>
</dbReference>
<keyword evidence="4" id="KW-0134">Cell wall</keyword>
<dbReference type="InterPro" id="IPR011050">
    <property type="entry name" value="Pectin_lyase_fold/virulence"/>
</dbReference>
<evidence type="ECO:0000256" key="12">
    <source>
        <dbReference type="RuleBase" id="RU361169"/>
    </source>
</evidence>
<evidence type="ECO:0000256" key="6">
    <source>
        <dbReference type="ARBA" id="ARBA00022801"/>
    </source>
</evidence>
<dbReference type="EC" id="3.2.1.15" evidence="3"/>
<evidence type="ECO:0000313" key="14">
    <source>
        <dbReference type="EMBL" id="GKU85351.1"/>
    </source>
</evidence>
<dbReference type="InterPro" id="IPR006626">
    <property type="entry name" value="PbH1"/>
</dbReference>
<comment type="catalytic activity">
    <reaction evidence="9">
        <text>(1,4-alpha-D-galacturonosyl)n+m + H2O = (1,4-alpha-D-galacturonosyl)n + (1,4-alpha-D-galacturonosyl)m.</text>
        <dbReference type="EC" id="3.2.1.15"/>
    </reaction>
</comment>
<evidence type="ECO:0000256" key="2">
    <source>
        <dbReference type="ARBA" id="ARBA00008834"/>
    </source>
</evidence>
<dbReference type="Proteomes" id="UP001054252">
    <property type="component" value="Unassembled WGS sequence"/>
</dbReference>
<feature type="chain" id="PRO_5043752946" description="Polygalacturonase" evidence="13">
    <location>
        <begin position="25"/>
        <end position="410"/>
    </location>
</feature>
<evidence type="ECO:0000256" key="13">
    <source>
        <dbReference type="SAM" id="SignalP"/>
    </source>
</evidence>
<dbReference type="SUPFAM" id="SSF51126">
    <property type="entry name" value="Pectin lyase-like"/>
    <property type="match status" value="1"/>
</dbReference>
<evidence type="ECO:0000256" key="10">
    <source>
        <dbReference type="ARBA" id="ARBA00060133"/>
    </source>
</evidence>
<dbReference type="AlphaFoldDB" id="A0AAV5HG89"/>
<dbReference type="SMART" id="SM00710">
    <property type="entry name" value="PbH1"/>
    <property type="match status" value="4"/>
</dbReference>
<reference evidence="14 15" key="1">
    <citation type="journal article" date="2021" name="Commun. Biol.">
        <title>The genome of Shorea leprosula (Dipterocarpaceae) highlights the ecological relevance of drought in aseasonal tropical rainforests.</title>
        <authorList>
            <person name="Ng K.K.S."/>
            <person name="Kobayashi M.J."/>
            <person name="Fawcett J.A."/>
            <person name="Hatakeyama M."/>
            <person name="Paape T."/>
            <person name="Ng C.H."/>
            <person name="Ang C.C."/>
            <person name="Tnah L.H."/>
            <person name="Lee C.T."/>
            <person name="Nishiyama T."/>
            <person name="Sese J."/>
            <person name="O'Brien M.J."/>
            <person name="Copetti D."/>
            <person name="Mohd Noor M.I."/>
            <person name="Ong R.C."/>
            <person name="Putra M."/>
            <person name="Sireger I.Z."/>
            <person name="Indrioko S."/>
            <person name="Kosugi Y."/>
            <person name="Izuno A."/>
            <person name="Isagi Y."/>
            <person name="Lee S.L."/>
            <person name="Shimizu K.K."/>
        </authorList>
    </citation>
    <scope>NUCLEOTIDE SEQUENCE [LARGE SCALE GENOMIC DNA]</scope>
    <source>
        <strain evidence="14">214</strain>
    </source>
</reference>
<proteinExistence type="inferred from homology"/>
<dbReference type="PANTHER" id="PTHR31375">
    <property type="match status" value="1"/>
</dbReference>
<evidence type="ECO:0000256" key="4">
    <source>
        <dbReference type="ARBA" id="ARBA00022512"/>
    </source>
</evidence>
<dbReference type="FunFam" id="2.160.20.10:FF:000004">
    <property type="entry name" value="Pectin lyase-like superfamily protein"/>
    <property type="match status" value="1"/>
</dbReference>
<keyword evidence="7 12" id="KW-0326">Glycosidase</keyword>